<feature type="signal peptide" evidence="1">
    <location>
        <begin position="1"/>
        <end position="19"/>
    </location>
</feature>
<reference evidence="3" key="1">
    <citation type="submission" date="2017-02" db="EMBL/GenBank/DDBJ databases">
        <authorList>
            <person name="Varghese N."/>
            <person name="Submissions S."/>
        </authorList>
    </citation>
    <scope>NUCLEOTIDE SEQUENCE [LARGE SCALE GENOMIC DNA]</scope>
    <source>
        <strain evidence="3">DSM 19608</strain>
    </source>
</reference>
<sequence>MEKTLILLLLIAPWSLSQAAQPKTAAKVSQPDQSETRLWLELQRKNTSATAYDDQLSAEAAKATQARMVKSFTHEIPEKFIKNKFGE</sequence>
<dbReference type="InterPro" id="IPR022053">
    <property type="entry name" value="DUF3613"/>
</dbReference>
<dbReference type="AlphaFoldDB" id="A0A1T4L401"/>
<dbReference type="Proteomes" id="UP000190834">
    <property type="component" value="Unassembled WGS sequence"/>
</dbReference>
<gene>
    <name evidence="2" type="ORF">SAMN02745782_00471</name>
</gene>
<proteinExistence type="predicted"/>
<dbReference type="OrthoDB" id="7068897at2"/>
<keyword evidence="1" id="KW-0732">Signal</keyword>
<evidence type="ECO:0000313" key="3">
    <source>
        <dbReference type="Proteomes" id="UP000190834"/>
    </source>
</evidence>
<keyword evidence="3" id="KW-1185">Reference proteome</keyword>
<protein>
    <recommendedName>
        <fullName evidence="4">DUF3613 domain-containing protein</fullName>
    </recommendedName>
</protein>
<evidence type="ECO:0000313" key="2">
    <source>
        <dbReference type="EMBL" id="SJZ49446.1"/>
    </source>
</evidence>
<evidence type="ECO:0000256" key="1">
    <source>
        <dbReference type="SAM" id="SignalP"/>
    </source>
</evidence>
<organism evidence="2 3">
    <name type="scientific">Vibrio cincinnatiensis DSM 19608</name>
    <dbReference type="NCBI Taxonomy" id="1123491"/>
    <lineage>
        <taxon>Bacteria</taxon>
        <taxon>Pseudomonadati</taxon>
        <taxon>Pseudomonadota</taxon>
        <taxon>Gammaproteobacteria</taxon>
        <taxon>Vibrionales</taxon>
        <taxon>Vibrionaceae</taxon>
        <taxon>Vibrio</taxon>
    </lineage>
</organism>
<dbReference type="GeneID" id="70583313"/>
<dbReference type="EMBL" id="FUXB01000002">
    <property type="protein sequence ID" value="SJZ49446.1"/>
    <property type="molecule type" value="Genomic_DNA"/>
</dbReference>
<accession>A0A1T4L401</accession>
<name>A0A1T4L401_VIBCI</name>
<dbReference type="Pfam" id="PF12266">
    <property type="entry name" value="DUF3613"/>
    <property type="match status" value="1"/>
</dbReference>
<evidence type="ECO:0008006" key="4">
    <source>
        <dbReference type="Google" id="ProtNLM"/>
    </source>
</evidence>
<dbReference type="STRING" id="1123491.SAMN02745782_00471"/>
<dbReference type="RefSeq" id="WP_078924878.1">
    <property type="nucleotide sequence ID" value="NZ_FUXB01000002.1"/>
</dbReference>
<feature type="chain" id="PRO_5013204993" description="DUF3613 domain-containing protein" evidence="1">
    <location>
        <begin position="20"/>
        <end position="87"/>
    </location>
</feature>